<name>A0A409XZW8_9AGAR</name>
<dbReference type="InParanoid" id="A0A409XZW8"/>
<proteinExistence type="predicted"/>
<dbReference type="EMBL" id="NHYE01001381">
    <property type="protein sequence ID" value="PPQ96306.1"/>
    <property type="molecule type" value="Genomic_DNA"/>
</dbReference>
<comment type="caution">
    <text evidence="2">The sequence shown here is derived from an EMBL/GenBank/DDBJ whole genome shotgun (WGS) entry which is preliminary data.</text>
</comment>
<gene>
    <name evidence="2" type="ORF">CVT26_005626</name>
</gene>
<evidence type="ECO:0008006" key="4">
    <source>
        <dbReference type="Google" id="ProtNLM"/>
    </source>
</evidence>
<dbReference type="AlphaFoldDB" id="A0A409XZW8"/>
<dbReference type="Proteomes" id="UP000284706">
    <property type="component" value="Unassembled WGS sequence"/>
</dbReference>
<feature type="compositionally biased region" description="Polar residues" evidence="1">
    <location>
        <begin position="559"/>
        <end position="573"/>
    </location>
</feature>
<organism evidence="2 3">
    <name type="scientific">Gymnopilus dilepis</name>
    <dbReference type="NCBI Taxonomy" id="231916"/>
    <lineage>
        <taxon>Eukaryota</taxon>
        <taxon>Fungi</taxon>
        <taxon>Dikarya</taxon>
        <taxon>Basidiomycota</taxon>
        <taxon>Agaricomycotina</taxon>
        <taxon>Agaricomycetes</taxon>
        <taxon>Agaricomycetidae</taxon>
        <taxon>Agaricales</taxon>
        <taxon>Agaricineae</taxon>
        <taxon>Hymenogastraceae</taxon>
        <taxon>Gymnopilus</taxon>
    </lineage>
</organism>
<evidence type="ECO:0000313" key="2">
    <source>
        <dbReference type="EMBL" id="PPQ96306.1"/>
    </source>
</evidence>
<feature type="compositionally biased region" description="Basic and acidic residues" evidence="1">
    <location>
        <begin position="586"/>
        <end position="602"/>
    </location>
</feature>
<accession>A0A409XZW8</accession>
<keyword evidence="3" id="KW-1185">Reference proteome</keyword>
<feature type="compositionally biased region" description="Basic and acidic residues" evidence="1">
    <location>
        <begin position="419"/>
        <end position="440"/>
    </location>
</feature>
<feature type="compositionally biased region" description="Acidic residues" evidence="1">
    <location>
        <begin position="545"/>
        <end position="555"/>
    </location>
</feature>
<sequence length="1260" mass="140360">MISADNETTGKPKRMLSSIIANLRLRTTVLDGGDGRELDKVTGSWPEYKTLIIRFLAYEECVLGIAAGNTKHAQMRELLHLDLQVERGSESTPRLIPKERLRTNWNASQYGHLCSMLCLYWLVDVLGDLADVGHRLPSVRVGHQSQTFEGLLYYGELSDWPAFMMRFKDVLHKDASIAPCPWSQADSACWRLLQYLDSNAHQSAKCHIVSNLTVAAMHLAFLKEYSSPVGVLPDLPDQIHEDLIEDAAPDTKMFLVELARVAGFFITSRSRTAKGGQSLASFRAPLQLALAISPLYLFCQTVLCKKMWNRRLMLQVAFNVGGAKPFALIHTENSIWTILLAMANGTLDPSEAMSRLDAELPWSLIQSVTSDHDRLWFNAESHTYTGATGDDSHVGEQASQVVLSGLPVGVDLSGKESQELHDLLSRSSKSEHHINQHVDDPSFGNGTPSKNEVKQNYAAEPDHLEKASQINSDVDLARTNMQHTLEVQKLDEPCLDPDCLIDERMSAWTKSNISSAASSTESDGEEIAISSSSMREDSNDQDLISSDDDVDDGEEDYRASQTANELGQPSSLRRSSRIQALGGEQSIDRNDITLGERDRDQRPLFLPRSSGTASPGPRSLGLASATTTRVREMPEEVIANITSSFNDTDATEALNNDISETGPMDLVEDDVHRTFQRMRVHSEHSFKVFGSTGRSFELKPESHHQMTLARLKLVLNAVERSYYSGRPVHIVDAERSVVAVRDYEEFAQLTDCDLHALLAKKNLVVRGTPLSGFSADERSLSTLYPLHNPVLVRDHSVPPLNEEEKNGADHSNPLNGCTFPLDVETAPHTCLASLMDVIRESRETKGKILEAPHIPLCLQDPSFPLHLSNVQAWFHTQGRQRPPSSDVFPSTDFRWASIATQHAASFFRFSPHGMHAYTSVLSGRYMWIFGNSRASENDATTDVERSQCLPPGVNMGLEAVVLEPGEFLIIGADQLFATYACQTSVLRGEYFYSNSLMQESARAIYRGFASGGNPLEQVIMDANLSCLPSLHSFSGVRELLNLLNIHILANVLDPRTYATSWSRSVASGAELHATNSRTLIWRPISFYERLAMVHARGLALELLDWVRHSCYIVSSKGEDLKDFPTEYLLSHLQTLLAYKAKYEPFGIRGFPNCDYAAVHRQIMNLLTCDSQLQSQWSVPENVDAFDSLHELSFFVTWTKGPAKPMSYVELLNRGATVLDLEYFSSHGVLLGKKPRTPEGIHKAYNEDPRRPSKRPRVEHS</sequence>
<feature type="compositionally biased region" description="Basic and acidic residues" evidence="1">
    <location>
        <begin position="1235"/>
        <end position="1260"/>
    </location>
</feature>
<evidence type="ECO:0000313" key="3">
    <source>
        <dbReference type="Proteomes" id="UP000284706"/>
    </source>
</evidence>
<feature type="region of interest" description="Disordered" evidence="1">
    <location>
        <begin position="419"/>
        <end position="453"/>
    </location>
</feature>
<feature type="region of interest" description="Disordered" evidence="1">
    <location>
        <begin position="512"/>
        <end position="627"/>
    </location>
</feature>
<reference evidence="2 3" key="1">
    <citation type="journal article" date="2018" name="Evol. Lett.">
        <title>Horizontal gene cluster transfer increased hallucinogenic mushroom diversity.</title>
        <authorList>
            <person name="Reynolds H.T."/>
            <person name="Vijayakumar V."/>
            <person name="Gluck-Thaler E."/>
            <person name="Korotkin H.B."/>
            <person name="Matheny P.B."/>
            <person name="Slot J.C."/>
        </authorList>
    </citation>
    <scope>NUCLEOTIDE SEQUENCE [LARGE SCALE GENOMIC DNA]</scope>
    <source>
        <strain evidence="2 3">SRW20</strain>
    </source>
</reference>
<feature type="region of interest" description="Disordered" evidence="1">
    <location>
        <begin position="1234"/>
        <end position="1260"/>
    </location>
</feature>
<evidence type="ECO:0000256" key="1">
    <source>
        <dbReference type="SAM" id="MobiDB-lite"/>
    </source>
</evidence>
<protein>
    <recommendedName>
        <fullName evidence="4">JmjC domain-containing protein</fullName>
    </recommendedName>
</protein>